<dbReference type="EMBL" id="JACSQL010000001">
    <property type="protein sequence ID" value="MBD7966769.1"/>
    <property type="molecule type" value="Genomic_DNA"/>
</dbReference>
<keyword evidence="8" id="KW-0464">Manganese</keyword>
<keyword evidence="5" id="KW-0547">Nucleotide-binding</keyword>
<evidence type="ECO:0000256" key="3">
    <source>
        <dbReference type="ARBA" id="ARBA00022598"/>
    </source>
</evidence>
<protein>
    <recommendedName>
        <fullName evidence="2">3'-phosphate/5'-hydroxy nucleic acid ligase</fullName>
        <ecNumber evidence="2">6.5.1.8</ecNumber>
    </recommendedName>
</protein>
<evidence type="ECO:0000256" key="2">
    <source>
        <dbReference type="ARBA" id="ARBA00012726"/>
    </source>
</evidence>
<dbReference type="RefSeq" id="WP_191797602.1">
    <property type="nucleotide sequence ID" value="NZ_JACSQL010000001.1"/>
</dbReference>
<dbReference type="Proteomes" id="UP000608071">
    <property type="component" value="Unassembled WGS sequence"/>
</dbReference>
<dbReference type="PANTHER" id="PTHR43749:SF2">
    <property type="entry name" value="RNA-SPLICING LIGASE RTCB"/>
    <property type="match status" value="1"/>
</dbReference>
<evidence type="ECO:0000256" key="5">
    <source>
        <dbReference type="ARBA" id="ARBA00022741"/>
    </source>
</evidence>
<keyword evidence="4" id="KW-0479">Metal-binding</keyword>
<keyword evidence="6" id="KW-0692">RNA repair</keyword>
<dbReference type="PANTHER" id="PTHR43749">
    <property type="entry name" value="RNA-SPLICING LIGASE RTCB"/>
    <property type="match status" value="1"/>
</dbReference>
<evidence type="ECO:0000256" key="4">
    <source>
        <dbReference type="ARBA" id="ARBA00022723"/>
    </source>
</evidence>
<keyword evidence="3" id="KW-0436">Ligase</keyword>
<comment type="catalytic activity">
    <reaction evidence="9">
        <text>a 3'-end 3'-phospho-ribonucleotide-RNA + a 5'-end dephospho-ribonucleoside-RNA + GTP = a ribonucleotidyl-ribonucleotide-RNA + GMP + diphosphate</text>
        <dbReference type="Rhea" id="RHEA:68076"/>
        <dbReference type="Rhea" id="RHEA-COMP:10463"/>
        <dbReference type="Rhea" id="RHEA-COMP:13936"/>
        <dbReference type="Rhea" id="RHEA-COMP:17355"/>
        <dbReference type="ChEBI" id="CHEBI:33019"/>
        <dbReference type="ChEBI" id="CHEBI:37565"/>
        <dbReference type="ChEBI" id="CHEBI:58115"/>
        <dbReference type="ChEBI" id="CHEBI:83062"/>
        <dbReference type="ChEBI" id="CHEBI:138284"/>
        <dbReference type="ChEBI" id="CHEBI:173118"/>
        <dbReference type="EC" id="6.5.1.8"/>
    </reaction>
</comment>
<keyword evidence="7" id="KW-0342">GTP-binding</keyword>
<dbReference type="Gene3D" id="3.90.1860.10">
    <property type="entry name" value="tRNA-splicing ligase RtcB"/>
    <property type="match status" value="1"/>
</dbReference>
<sequence>MFEAIGKYNTAKIFTSHLEETAYGQVLELCNQKAFEGAKVRIMPDSHAGKGCVIGYTQQLKGRVVPNLIGVDIGCGMEVTYLGKIEIDFALLDHFIRHKVPHGHSIHQKVMHKLQKPALQEQIKRISKKTGTDYEKHQRSIGSLGGGNHFIEINVDSEGNKILVIHSGSRNLGLQVATYHQKKAERYCTSRIQELMEQREEELRLLRASGDVDTIPAVIQKYDAELELYRVPKPLMFLEGAGADEYLEDMYAAQEFALLNRQGMSKAIAEFLQLDYKKLDKFTTIHNYINPEDKIIRKGAISAKKGEKVIIPINMRDGSIIAIGKGNPDWNFSAPHGAGRLMSRSRAKDLIDMNDFKDTMRDVWTSSVSTKTLDEAPMAYKPIEEILENTKDALEIVEIIKPLYNFKA</sequence>
<dbReference type="InterPro" id="IPR036025">
    <property type="entry name" value="RtcB-like_sf"/>
</dbReference>
<evidence type="ECO:0000256" key="9">
    <source>
        <dbReference type="ARBA" id="ARBA00047746"/>
    </source>
</evidence>
<name>A0ABR8STT1_9BACL</name>
<accession>A0ABR8STT1</accession>
<comment type="caution">
    <text evidence="10">The sequence shown here is derived from an EMBL/GenBank/DDBJ whole genome shotgun (WGS) entry which is preliminary data.</text>
</comment>
<dbReference type="EC" id="6.5.1.8" evidence="2"/>
<proteinExistence type="predicted"/>
<evidence type="ECO:0000313" key="10">
    <source>
        <dbReference type="EMBL" id="MBD7966769.1"/>
    </source>
</evidence>
<evidence type="ECO:0000256" key="7">
    <source>
        <dbReference type="ARBA" id="ARBA00023134"/>
    </source>
</evidence>
<evidence type="ECO:0000313" key="11">
    <source>
        <dbReference type="Proteomes" id="UP000608071"/>
    </source>
</evidence>
<dbReference type="SUPFAM" id="SSF103365">
    <property type="entry name" value="Hypothetical protein PH1602"/>
    <property type="match status" value="1"/>
</dbReference>
<keyword evidence="11" id="KW-1185">Reference proteome</keyword>
<evidence type="ECO:0000256" key="6">
    <source>
        <dbReference type="ARBA" id="ARBA00022800"/>
    </source>
</evidence>
<gene>
    <name evidence="10" type="ORF">H9647_01710</name>
</gene>
<reference evidence="10 11" key="1">
    <citation type="submission" date="2020-08" db="EMBL/GenBank/DDBJ databases">
        <title>A Genomic Blueprint of the Chicken Gut Microbiome.</title>
        <authorList>
            <person name="Gilroy R."/>
            <person name="Ravi A."/>
            <person name="Getino M."/>
            <person name="Pursley I."/>
            <person name="Horton D.L."/>
            <person name="Alikhan N.-F."/>
            <person name="Baker D."/>
            <person name="Gharbi K."/>
            <person name="Hall N."/>
            <person name="Watson M."/>
            <person name="Adriaenssens E.M."/>
            <person name="Foster-Nyarko E."/>
            <person name="Jarju S."/>
            <person name="Secka A."/>
            <person name="Antonio M."/>
            <person name="Oren A."/>
            <person name="Chaudhuri R."/>
            <person name="La Ragione R.M."/>
            <person name="Hildebrand F."/>
            <person name="Pallen M.J."/>
        </authorList>
    </citation>
    <scope>NUCLEOTIDE SEQUENCE [LARGE SCALE GENOMIC DNA]</scope>
    <source>
        <strain evidence="10 11">Sa2BVA9</strain>
    </source>
</reference>
<evidence type="ECO:0000256" key="8">
    <source>
        <dbReference type="ARBA" id="ARBA00023211"/>
    </source>
</evidence>
<dbReference type="InterPro" id="IPR001233">
    <property type="entry name" value="RtcB"/>
</dbReference>
<dbReference type="InterPro" id="IPR052915">
    <property type="entry name" value="RtcB-like"/>
</dbReference>
<dbReference type="Pfam" id="PF01139">
    <property type="entry name" value="RtcB"/>
    <property type="match status" value="1"/>
</dbReference>
<comment type="cofactor">
    <cofactor evidence="1">
        <name>Mn(2+)</name>
        <dbReference type="ChEBI" id="CHEBI:29035"/>
    </cofactor>
</comment>
<evidence type="ECO:0000256" key="1">
    <source>
        <dbReference type="ARBA" id="ARBA00001936"/>
    </source>
</evidence>
<organism evidence="10 11">
    <name type="scientific">Paenibacillus gallinarum</name>
    <dbReference type="NCBI Taxonomy" id="2762232"/>
    <lineage>
        <taxon>Bacteria</taxon>
        <taxon>Bacillati</taxon>
        <taxon>Bacillota</taxon>
        <taxon>Bacilli</taxon>
        <taxon>Bacillales</taxon>
        <taxon>Paenibacillaceae</taxon>
        <taxon>Paenibacillus</taxon>
    </lineage>
</organism>